<evidence type="ECO:0000313" key="3">
    <source>
        <dbReference type="Proteomes" id="UP001499959"/>
    </source>
</evidence>
<evidence type="ECO:0000256" key="1">
    <source>
        <dbReference type="SAM" id="SignalP"/>
    </source>
</evidence>
<dbReference type="InterPro" id="IPR008993">
    <property type="entry name" value="TIMP-like_OB-fold"/>
</dbReference>
<gene>
    <name evidence="2" type="ORF">GCM10023307_28500</name>
</gene>
<reference evidence="3" key="1">
    <citation type="journal article" date="2019" name="Int. J. Syst. Evol. Microbiol.">
        <title>The Global Catalogue of Microorganisms (GCM) 10K type strain sequencing project: providing services to taxonomists for standard genome sequencing and annotation.</title>
        <authorList>
            <consortium name="The Broad Institute Genomics Platform"/>
            <consortium name="The Broad Institute Genome Sequencing Center for Infectious Disease"/>
            <person name="Wu L."/>
            <person name="Ma J."/>
        </authorList>
    </citation>
    <scope>NUCLEOTIDE SEQUENCE [LARGE SCALE GENOMIC DNA]</scope>
    <source>
        <strain evidence="3">JCM 18204</strain>
    </source>
</reference>
<proteinExistence type="predicted"/>
<sequence>MPRSARIALTTLLASALAVAAGPASALCTDGRHPSLPEEFADSDIVATGTARFVRHAVDPKDPDGYVATIHEIRVREIFRGRIPKRLYVETPNTSARFPLDAGTTYLLFLHRDANPERYFIDNCGHSAPVDAARRLLPQVRALRASGSK</sequence>
<dbReference type="EMBL" id="BAABJE010000015">
    <property type="protein sequence ID" value="GAA4800436.1"/>
    <property type="molecule type" value="Genomic_DNA"/>
</dbReference>
<protein>
    <submittedName>
        <fullName evidence="2">Uncharacterized protein</fullName>
    </submittedName>
</protein>
<dbReference type="RefSeq" id="WP_345304014.1">
    <property type="nucleotide sequence ID" value="NZ_BAABJE010000015.1"/>
</dbReference>
<evidence type="ECO:0000313" key="2">
    <source>
        <dbReference type="EMBL" id="GAA4800436.1"/>
    </source>
</evidence>
<feature type="signal peptide" evidence="1">
    <location>
        <begin position="1"/>
        <end position="20"/>
    </location>
</feature>
<dbReference type="SUPFAM" id="SSF50242">
    <property type="entry name" value="TIMP-like"/>
    <property type="match status" value="1"/>
</dbReference>
<dbReference type="Proteomes" id="UP001499959">
    <property type="component" value="Unassembled WGS sequence"/>
</dbReference>
<accession>A0ABP9BX11</accession>
<comment type="caution">
    <text evidence="2">The sequence shown here is derived from an EMBL/GenBank/DDBJ whole genome shotgun (WGS) entry which is preliminary data.</text>
</comment>
<organism evidence="2 3">
    <name type="scientific">Lysobacter hankyongensis</name>
    <dbReference type="NCBI Taxonomy" id="1176535"/>
    <lineage>
        <taxon>Bacteria</taxon>
        <taxon>Pseudomonadati</taxon>
        <taxon>Pseudomonadota</taxon>
        <taxon>Gammaproteobacteria</taxon>
        <taxon>Lysobacterales</taxon>
        <taxon>Lysobacteraceae</taxon>
        <taxon>Lysobacter</taxon>
    </lineage>
</organism>
<feature type="chain" id="PRO_5046061161" evidence="1">
    <location>
        <begin position="21"/>
        <end position="149"/>
    </location>
</feature>
<keyword evidence="1" id="KW-0732">Signal</keyword>
<keyword evidence="3" id="KW-1185">Reference proteome</keyword>
<name>A0ABP9BX11_9GAMM</name>